<evidence type="ECO:0000256" key="1">
    <source>
        <dbReference type="SAM" id="Phobius"/>
    </source>
</evidence>
<comment type="caution">
    <text evidence="2">The sequence shown here is derived from an EMBL/GenBank/DDBJ whole genome shotgun (WGS) entry which is preliminary data.</text>
</comment>
<proteinExistence type="predicted"/>
<gene>
    <name evidence="2" type="ORF">IAB31_04595</name>
</gene>
<keyword evidence="1" id="KW-0472">Membrane</keyword>
<protein>
    <submittedName>
        <fullName evidence="2">Uncharacterized protein</fullName>
    </submittedName>
</protein>
<evidence type="ECO:0000313" key="2">
    <source>
        <dbReference type="EMBL" id="HIR13184.1"/>
    </source>
</evidence>
<evidence type="ECO:0000313" key="3">
    <source>
        <dbReference type="Proteomes" id="UP000886757"/>
    </source>
</evidence>
<reference evidence="2" key="2">
    <citation type="journal article" date="2021" name="PeerJ">
        <title>Extensive microbial diversity within the chicken gut microbiome revealed by metagenomics and culture.</title>
        <authorList>
            <person name="Gilroy R."/>
            <person name="Ravi A."/>
            <person name="Getino M."/>
            <person name="Pursley I."/>
            <person name="Horton D.L."/>
            <person name="Alikhan N.F."/>
            <person name="Baker D."/>
            <person name="Gharbi K."/>
            <person name="Hall N."/>
            <person name="Watson M."/>
            <person name="Adriaenssens E.M."/>
            <person name="Foster-Nyarko E."/>
            <person name="Jarju S."/>
            <person name="Secka A."/>
            <person name="Antonio M."/>
            <person name="Oren A."/>
            <person name="Chaudhuri R.R."/>
            <person name="La Ragione R."/>
            <person name="Hildebrand F."/>
            <person name="Pallen M.J."/>
        </authorList>
    </citation>
    <scope>NUCLEOTIDE SEQUENCE</scope>
    <source>
        <strain evidence="2">ChiSjej4B22-8148</strain>
    </source>
</reference>
<sequence length="219" mass="24645">MKDSIIRETADGTKEVFVEGKEFVEAVAKAASKEELKQLLNAGGIYEFSEEELEKSYKNLALSQDWDAILELFEDKDYESCKRKLEAHGITTSREHFDLINEVIATASDDELIHEILHMENMESTLKALRRHGYHYMTAEFLSLVQENALHFYEDALLTPEEIRELSGKNFYERCKKSINLMFTLSSIAGLALGISGVADPALLIAIAGGVSLMFGEEQ</sequence>
<keyword evidence="1" id="KW-1133">Transmembrane helix</keyword>
<dbReference type="Proteomes" id="UP000886757">
    <property type="component" value="Unassembled WGS sequence"/>
</dbReference>
<keyword evidence="1" id="KW-0812">Transmembrane</keyword>
<feature type="transmembrane region" description="Helical" evidence="1">
    <location>
        <begin position="182"/>
        <end position="215"/>
    </location>
</feature>
<accession>A0A9D1D8P6</accession>
<reference evidence="2" key="1">
    <citation type="submission" date="2020-10" db="EMBL/GenBank/DDBJ databases">
        <authorList>
            <person name="Gilroy R."/>
        </authorList>
    </citation>
    <scope>NUCLEOTIDE SEQUENCE</scope>
    <source>
        <strain evidence="2">ChiSjej4B22-8148</strain>
    </source>
</reference>
<dbReference type="AlphaFoldDB" id="A0A9D1D8P6"/>
<name>A0A9D1D8P6_9FIRM</name>
<dbReference type="EMBL" id="DVGK01000054">
    <property type="protein sequence ID" value="HIR13184.1"/>
    <property type="molecule type" value="Genomic_DNA"/>
</dbReference>
<organism evidence="2 3">
    <name type="scientific">Candidatus Choladousia intestinavium</name>
    <dbReference type="NCBI Taxonomy" id="2840727"/>
    <lineage>
        <taxon>Bacteria</taxon>
        <taxon>Bacillati</taxon>
        <taxon>Bacillota</taxon>
        <taxon>Clostridia</taxon>
        <taxon>Lachnospirales</taxon>
        <taxon>Lachnospiraceae</taxon>
        <taxon>Lachnospiraceae incertae sedis</taxon>
        <taxon>Candidatus Choladousia</taxon>
    </lineage>
</organism>